<protein>
    <submittedName>
        <fullName evidence="1">Uncharacterized protein</fullName>
    </submittedName>
</protein>
<dbReference type="Proteomes" id="UP001501771">
    <property type="component" value="Unassembled WGS sequence"/>
</dbReference>
<evidence type="ECO:0000313" key="1">
    <source>
        <dbReference type="EMBL" id="GAA2151971.1"/>
    </source>
</evidence>
<accession>A0ABN3A1D0</accession>
<organism evidence="1 2">
    <name type="scientific">Nocardioides koreensis</name>
    <dbReference type="NCBI Taxonomy" id="433651"/>
    <lineage>
        <taxon>Bacteria</taxon>
        <taxon>Bacillati</taxon>
        <taxon>Actinomycetota</taxon>
        <taxon>Actinomycetes</taxon>
        <taxon>Propionibacteriales</taxon>
        <taxon>Nocardioidaceae</taxon>
        <taxon>Nocardioides</taxon>
    </lineage>
</organism>
<sequence length="42" mass="4638">MLEVDAMGQPVVVEDLDPDWLLAVLEEKKHQWLARSTGASCG</sequence>
<comment type="caution">
    <text evidence="1">The sequence shown here is derived from an EMBL/GenBank/DDBJ whole genome shotgun (WGS) entry which is preliminary data.</text>
</comment>
<gene>
    <name evidence="1" type="ORF">GCM10009844_34770</name>
</gene>
<name>A0ABN3A1D0_9ACTN</name>
<proteinExistence type="predicted"/>
<reference evidence="1 2" key="1">
    <citation type="journal article" date="2019" name="Int. J. Syst. Evol. Microbiol.">
        <title>The Global Catalogue of Microorganisms (GCM) 10K type strain sequencing project: providing services to taxonomists for standard genome sequencing and annotation.</title>
        <authorList>
            <consortium name="The Broad Institute Genomics Platform"/>
            <consortium name="The Broad Institute Genome Sequencing Center for Infectious Disease"/>
            <person name="Wu L."/>
            <person name="Ma J."/>
        </authorList>
    </citation>
    <scope>NUCLEOTIDE SEQUENCE [LARGE SCALE GENOMIC DNA]</scope>
    <source>
        <strain evidence="1 2">JCM 16022</strain>
    </source>
</reference>
<keyword evidence="2" id="KW-1185">Reference proteome</keyword>
<evidence type="ECO:0000313" key="2">
    <source>
        <dbReference type="Proteomes" id="UP001501771"/>
    </source>
</evidence>
<dbReference type="EMBL" id="BAAAQR010000012">
    <property type="protein sequence ID" value="GAA2151971.1"/>
    <property type="molecule type" value="Genomic_DNA"/>
</dbReference>